<proteinExistence type="predicted"/>
<dbReference type="InterPro" id="IPR036397">
    <property type="entry name" value="RNaseH_sf"/>
</dbReference>
<name>A0ABQ8SFU8_PERAM</name>
<reference evidence="1 2" key="1">
    <citation type="journal article" date="2022" name="Allergy">
        <title>Genome assembly and annotation of Periplaneta americana reveal a comprehensive cockroach allergen profile.</title>
        <authorList>
            <person name="Wang L."/>
            <person name="Xiong Q."/>
            <person name="Saelim N."/>
            <person name="Wang L."/>
            <person name="Nong W."/>
            <person name="Wan A.T."/>
            <person name="Shi M."/>
            <person name="Liu X."/>
            <person name="Cao Q."/>
            <person name="Hui J.H.L."/>
            <person name="Sookrung N."/>
            <person name="Leung T.F."/>
            <person name="Tungtrongchitr A."/>
            <person name="Tsui S.K.W."/>
        </authorList>
    </citation>
    <scope>NUCLEOTIDE SEQUENCE [LARGE SCALE GENOMIC DNA]</scope>
    <source>
        <strain evidence="1">PWHHKU_190912</strain>
    </source>
</reference>
<keyword evidence="2" id="KW-1185">Reference proteome</keyword>
<evidence type="ECO:0000313" key="2">
    <source>
        <dbReference type="Proteomes" id="UP001148838"/>
    </source>
</evidence>
<dbReference type="EMBL" id="JAJSOF020000029">
    <property type="protein sequence ID" value="KAJ4432739.1"/>
    <property type="molecule type" value="Genomic_DNA"/>
</dbReference>
<evidence type="ECO:0000313" key="1">
    <source>
        <dbReference type="EMBL" id="KAJ4432739.1"/>
    </source>
</evidence>
<protein>
    <submittedName>
        <fullName evidence="1">Uncharacterized protein</fullName>
    </submittedName>
</protein>
<organism evidence="1 2">
    <name type="scientific">Periplaneta americana</name>
    <name type="common">American cockroach</name>
    <name type="synonym">Blatta americana</name>
    <dbReference type="NCBI Taxonomy" id="6978"/>
    <lineage>
        <taxon>Eukaryota</taxon>
        <taxon>Metazoa</taxon>
        <taxon>Ecdysozoa</taxon>
        <taxon>Arthropoda</taxon>
        <taxon>Hexapoda</taxon>
        <taxon>Insecta</taxon>
        <taxon>Pterygota</taxon>
        <taxon>Neoptera</taxon>
        <taxon>Polyneoptera</taxon>
        <taxon>Dictyoptera</taxon>
        <taxon>Blattodea</taxon>
        <taxon>Blattoidea</taxon>
        <taxon>Blattidae</taxon>
        <taxon>Blattinae</taxon>
        <taxon>Periplaneta</taxon>
    </lineage>
</organism>
<comment type="caution">
    <text evidence="1">The sequence shown here is derived from an EMBL/GenBank/DDBJ whole genome shotgun (WGS) entry which is preliminary data.</text>
</comment>
<dbReference type="Gene3D" id="3.30.420.10">
    <property type="entry name" value="Ribonuclease H-like superfamily/Ribonuclease H"/>
    <property type="match status" value="1"/>
</dbReference>
<gene>
    <name evidence="1" type="ORF">ANN_21377</name>
</gene>
<sequence>MDLREVGYDDRDWINLAQDRDRLRAYWPARSPDTSPLDFFLWETVKDSVYQNILTTPNDMQQRFDRLLCPFSQQRAGQSYGLSCNAFEYVEIKQFLSTTVMFVMSAFIMCTRGIHSLAQLPVKLYRYEGAVRCVSMISQALEYPLKGP</sequence>
<accession>A0ABQ8SFU8</accession>
<dbReference type="PANTHER" id="PTHR47326">
    <property type="entry name" value="TRANSPOSABLE ELEMENT TC3 TRANSPOSASE-LIKE PROTEIN"/>
    <property type="match status" value="1"/>
</dbReference>
<dbReference type="Proteomes" id="UP001148838">
    <property type="component" value="Unassembled WGS sequence"/>
</dbReference>
<dbReference type="PANTHER" id="PTHR47326:SF1">
    <property type="entry name" value="HTH PSQ-TYPE DOMAIN-CONTAINING PROTEIN"/>
    <property type="match status" value="1"/>
</dbReference>